<dbReference type="PANTHER" id="PTHR21087:SF21">
    <property type="entry name" value="SHIKIMATE KINASE 2"/>
    <property type="match status" value="1"/>
</dbReference>
<dbReference type="GO" id="GO:0009423">
    <property type="term" value="P:chorismate biosynthetic process"/>
    <property type="evidence" value="ECO:0007669"/>
    <property type="project" value="UniProtKB-UniRule"/>
</dbReference>
<evidence type="ECO:0000313" key="12">
    <source>
        <dbReference type="EMBL" id="AUH00292.1"/>
    </source>
</evidence>
<dbReference type="RefSeq" id="WP_037381862.1">
    <property type="nucleotide sequence ID" value="NZ_CP025084.1"/>
</dbReference>
<dbReference type="GO" id="GO:0004765">
    <property type="term" value="F:shikimate kinase activity"/>
    <property type="evidence" value="ECO:0007669"/>
    <property type="project" value="UniProtKB-UniRule"/>
</dbReference>
<gene>
    <name evidence="11" type="primary">aroK</name>
    <name evidence="12" type="ORF">CWC46_11030</name>
    <name evidence="13" type="ORF">Ser39006_011035</name>
</gene>
<feature type="binding site" evidence="11">
    <location>
        <position position="120"/>
    </location>
    <ligand>
        <name>ATP</name>
        <dbReference type="ChEBI" id="CHEBI:30616"/>
    </ligand>
</feature>
<feature type="binding site" evidence="11">
    <location>
        <position position="16"/>
    </location>
    <ligand>
        <name>Mg(2+)</name>
        <dbReference type="ChEBI" id="CHEBI:18420"/>
    </ligand>
</feature>
<dbReference type="GO" id="GO:0008652">
    <property type="term" value="P:amino acid biosynthetic process"/>
    <property type="evidence" value="ECO:0007669"/>
    <property type="project" value="UniProtKB-KW"/>
</dbReference>
<reference evidence="13" key="2">
    <citation type="submission" date="2013-09" db="EMBL/GenBank/DDBJ databases">
        <authorList>
            <person name="Wang G."/>
            <person name="Yang Y."/>
            <person name="Su Y."/>
        </authorList>
    </citation>
    <scope>NUCLEOTIDE SEQUENCE</scope>
    <source>
        <strain evidence="13">ATCC 39006</strain>
    </source>
</reference>
<comment type="subunit">
    <text evidence="11">Monomer.</text>
</comment>
<keyword evidence="11" id="KW-0479">Metal-binding</keyword>
<evidence type="ECO:0000313" key="15">
    <source>
        <dbReference type="Proteomes" id="UP000233778"/>
    </source>
</evidence>
<evidence type="ECO:0000256" key="9">
    <source>
        <dbReference type="ARBA" id="ARBA00023141"/>
    </source>
</evidence>
<feature type="binding site" evidence="11">
    <location>
        <position position="34"/>
    </location>
    <ligand>
        <name>substrate</name>
    </ligand>
</feature>
<dbReference type="Pfam" id="PF01202">
    <property type="entry name" value="SKI"/>
    <property type="match status" value="1"/>
</dbReference>
<accession>A0A2I5TJA5</accession>
<dbReference type="Proteomes" id="UP000017700">
    <property type="component" value="Chromosome"/>
</dbReference>
<feature type="binding site" evidence="11">
    <location>
        <position position="58"/>
    </location>
    <ligand>
        <name>substrate</name>
    </ligand>
</feature>
<dbReference type="KEGG" id="sera:Ser39006_011035"/>
<dbReference type="GO" id="GO:0009073">
    <property type="term" value="P:aromatic amino acid family biosynthetic process"/>
    <property type="evidence" value="ECO:0007669"/>
    <property type="project" value="UniProtKB-KW"/>
</dbReference>
<keyword evidence="9 11" id="KW-0057">Aromatic amino acid biosynthesis</keyword>
<protein>
    <recommendedName>
        <fullName evidence="11">Shikimate kinase 1</fullName>
        <shortName evidence="11">SK 1</shortName>
        <ecNumber evidence="11">2.7.1.71</ecNumber>
    </recommendedName>
</protein>
<keyword evidence="4 11" id="KW-0808">Transferase</keyword>
<evidence type="ECO:0000256" key="1">
    <source>
        <dbReference type="ARBA" id="ARBA00004842"/>
    </source>
</evidence>
<keyword evidence="3 11" id="KW-0028">Amino-acid biosynthesis</keyword>
<keyword evidence="6 11" id="KW-0418">Kinase</keyword>
<dbReference type="InterPro" id="IPR027417">
    <property type="entry name" value="P-loop_NTPase"/>
</dbReference>
<dbReference type="UniPathway" id="UPA00053">
    <property type="reaction ID" value="UER00088"/>
</dbReference>
<dbReference type="CDD" id="cd00464">
    <property type="entry name" value="SK"/>
    <property type="match status" value="1"/>
</dbReference>
<dbReference type="STRING" id="104623.Ser39006_03264"/>
<evidence type="ECO:0000256" key="5">
    <source>
        <dbReference type="ARBA" id="ARBA00022741"/>
    </source>
</evidence>
<feature type="binding site" evidence="11">
    <location>
        <position position="79"/>
    </location>
    <ligand>
        <name>substrate</name>
    </ligand>
</feature>
<keyword evidence="2 11" id="KW-0963">Cytoplasm</keyword>
<evidence type="ECO:0000256" key="8">
    <source>
        <dbReference type="ARBA" id="ARBA00022842"/>
    </source>
</evidence>
<dbReference type="EMBL" id="CP025084">
    <property type="protein sequence ID" value="AUH04612.1"/>
    <property type="molecule type" value="Genomic_DNA"/>
</dbReference>
<keyword evidence="14" id="KW-1185">Reference proteome</keyword>
<evidence type="ECO:0000256" key="3">
    <source>
        <dbReference type="ARBA" id="ARBA00022605"/>
    </source>
</evidence>
<dbReference type="InterPro" id="IPR000623">
    <property type="entry name" value="Shikimate_kinase/TSH1"/>
</dbReference>
<reference evidence="13 14" key="1">
    <citation type="journal article" date="2013" name="Genome Announc.">
        <title>Draft genome sequence of Serratia sp. strain ATCC 39006, a model bacterium for analysis of the biosynthesis and regulation of prodigiosin, a carbapenem, and gas vesicles.</title>
        <authorList>
            <person name="Fineran P.C."/>
            <person name="Iglesias Cans M.C."/>
            <person name="Ramsay J.P."/>
            <person name="Wilf N.M."/>
            <person name="Cossyleon D."/>
            <person name="McNeil M.B."/>
            <person name="Williamson N.R."/>
            <person name="Monson R.E."/>
            <person name="Becher S.A."/>
            <person name="Stanton J.A."/>
            <person name="Brugger K."/>
            <person name="Brown S.D."/>
            <person name="Salmond G.P."/>
        </authorList>
    </citation>
    <scope>NUCLEOTIDE SEQUENCE [LARGE SCALE GENOMIC DNA]</scope>
    <source>
        <strain evidence="13">ATCC 39006</strain>
        <strain evidence="14">ATCC 39006 / SC 11482</strain>
    </source>
</reference>
<dbReference type="GO" id="GO:0000287">
    <property type="term" value="F:magnesium ion binding"/>
    <property type="evidence" value="ECO:0007669"/>
    <property type="project" value="UniProtKB-UniRule"/>
</dbReference>
<keyword evidence="7 11" id="KW-0067">ATP-binding</keyword>
<name>A0A2I5TJA5_SERS3</name>
<reference evidence="12 15" key="3">
    <citation type="submission" date="2017-11" db="EMBL/GenBank/DDBJ databases">
        <title>Complete genome sequence of Serratia sp. ATCC 39006 LacA.</title>
        <authorList>
            <person name="Hampton H.G."/>
            <person name="Jackson S.A."/>
            <person name="Jauregui R."/>
            <person name="Poulter G.T.M."/>
            <person name="Salmond G.P.C."/>
            <person name="Fineran P.C."/>
        </authorList>
    </citation>
    <scope>NUCLEOTIDE SEQUENCE [LARGE SCALE GENOMIC DNA]</scope>
    <source>
        <strain evidence="12 15">ATCC 39006</strain>
    </source>
</reference>
<keyword evidence="5 11" id="KW-0547">Nucleotide-binding</keyword>
<organism evidence="13 14">
    <name type="scientific">Serratia sp. (strain ATCC 39006)</name>
    <name type="common">Prodigiosinella confusarubida</name>
    <dbReference type="NCBI Taxonomy" id="104623"/>
    <lineage>
        <taxon>Bacteria</taxon>
        <taxon>Pseudomonadati</taxon>
        <taxon>Pseudomonadota</taxon>
        <taxon>Gammaproteobacteria</taxon>
        <taxon>Enterobacterales</taxon>
        <taxon>Pectobacteriaceae</taxon>
        <taxon>Prodigiosinella</taxon>
    </lineage>
</organism>
<evidence type="ECO:0000313" key="13">
    <source>
        <dbReference type="EMBL" id="AUH04612.1"/>
    </source>
</evidence>
<evidence type="ECO:0000256" key="11">
    <source>
        <dbReference type="HAMAP-Rule" id="MF_00109"/>
    </source>
</evidence>
<dbReference type="EC" id="2.7.1.71" evidence="11"/>
<dbReference type="PANTHER" id="PTHR21087">
    <property type="entry name" value="SHIKIMATE KINASE"/>
    <property type="match status" value="1"/>
</dbReference>
<comment type="cofactor">
    <cofactor evidence="11">
        <name>Mg(2+)</name>
        <dbReference type="ChEBI" id="CHEBI:18420"/>
    </cofactor>
    <text evidence="11">Binds 1 Mg(2+) ion per subunit.</text>
</comment>
<comment type="pathway">
    <text evidence="1 11">Metabolic intermediate biosynthesis; chorismate biosynthesis; chorismate from D-erythrose 4-phosphate and phosphoenolpyruvate: step 5/7.</text>
</comment>
<dbReference type="InterPro" id="IPR023000">
    <property type="entry name" value="Shikimate_kinase_CS"/>
</dbReference>
<dbReference type="Proteomes" id="UP000233778">
    <property type="component" value="Chromosome"/>
</dbReference>
<dbReference type="InterPro" id="IPR031322">
    <property type="entry name" value="Shikimate/glucono_kinase"/>
</dbReference>
<dbReference type="GO" id="GO:0005829">
    <property type="term" value="C:cytosol"/>
    <property type="evidence" value="ECO:0007669"/>
    <property type="project" value="TreeGrafter"/>
</dbReference>
<dbReference type="AlphaFoldDB" id="A0A2I5TJA5"/>
<feature type="binding site" evidence="11">
    <location>
        <begin position="12"/>
        <end position="17"/>
    </location>
    <ligand>
        <name>ATP</name>
        <dbReference type="ChEBI" id="CHEBI:30616"/>
    </ligand>
</feature>
<dbReference type="PROSITE" id="PS01128">
    <property type="entry name" value="SHIKIMATE_KINASE"/>
    <property type="match status" value="1"/>
</dbReference>
<evidence type="ECO:0000256" key="7">
    <source>
        <dbReference type="ARBA" id="ARBA00022840"/>
    </source>
</evidence>
<dbReference type="SUPFAM" id="SSF52540">
    <property type="entry name" value="P-loop containing nucleoside triphosphate hydrolases"/>
    <property type="match status" value="1"/>
</dbReference>
<evidence type="ECO:0000256" key="2">
    <source>
        <dbReference type="ARBA" id="ARBA00022490"/>
    </source>
</evidence>
<dbReference type="NCBIfam" id="NF002988">
    <property type="entry name" value="PRK03731.1"/>
    <property type="match status" value="1"/>
</dbReference>
<evidence type="ECO:0000256" key="6">
    <source>
        <dbReference type="ARBA" id="ARBA00022777"/>
    </source>
</evidence>
<dbReference type="OrthoDB" id="9800332at2"/>
<comment type="subcellular location">
    <subcellularLocation>
        <location evidence="11">Cytoplasm</location>
    </subcellularLocation>
</comment>
<proteinExistence type="inferred from homology"/>
<reference evidence="13" key="4">
    <citation type="submission" date="2017-11" db="EMBL/GenBank/DDBJ databases">
        <title>Complete genome sequence of Serratia sp. ATCC 39006.</title>
        <authorList>
            <person name="Hampton H.G."/>
            <person name="Jackson S.A."/>
            <person name="Jauregui R."/>
            <person name="Poulter G.T.M."/>
            <person name="Salmond G.P.C."/>
            <person name="Fineran P.C."/>
        </authorList>
    </citation>
    <scope>NUCLEOTIDE SEQUENCE</scope>
    <source>
        <strain evidence="13">ATCC 39006</strain>
    </source>
</reference>
<comment type="similarity">
    <text evidence="11">Belongs to the shikimate kinase family.</text>
</comment>
<evidence type="ECO:0000256" key="10">
    <source>
        <dbReference type="ARBA" id="ARBA00048567"/>
    </source>
</evidence>
<feature type="binding site" evidence="11">
    <location>
        <position position="139"/>
    </location>
    <ligand>
        <name>substrate</name>
    </ligand>
</feature>
<sequence>MINTIILVGPRASGKTTVGKMLARCLKLSFVDTDEMVQRKTHKTIAQIVDEQGWDAFRMIESQILKEVAISGYIVATGGGMVISEMNRNYIKNKGIVFYLSTSVEMVIRRLESNPAVNQRPSLTGLSITDEISDVIRIRDPLYHDAAHYVINANEEKEQVVEAIKSIYRALLNDAANDVSRLFPIERATHSE</sequence>
<dbReference type="KEGG" id="serq:CWC46_11030"/>
<dbReference type="PRINTS" id="PR01100">
    <property type="entry name" value="SHIKIMTKNASE"/>
</dbReference>
<dbReference type="HAMAP" id="MF_00109">
    <property type="entry name" value="Shikimate_kinase"/>
    <property type="match status" value="1"/>
</dbReference>
<comment type="catalytic activity">
    <reaction evidence="10 11">
        <text>shikimate + ATP = 3-phosphoshikimate + ADP + H(+)</text>
        <dbReference type="Rhea" id="RHEA:13121"/>
        <dbReference type="ChEBI" id="CHEBI:15378"/>
        <dbReference type="ChEBI" id="CHEBI:30616"/>
        <dbReference type="ChEBI" id="CHEBI:36208"/>
        <dbReference type="ChEBI" id="CHEBI:145989"/>
        <dbReference type="ChEBI" id="CHEBI:456216"/>
        <dbReference type="EC" id="2.7.1.71"/>
    </reaction>
</comment>
<comment type="caution">
    <text evidence="11">Lacks conserved residue(s) required for the propagation of feature annotation.</text>
</comment>
<evidence type="ECO:0000256" key="4">
    <source>
        <dbReference type="ARBA" id="ARBA00022679"/>
    </source>
</evidence>
<dbReference type="Gene3D" id="3.40.50.300">
    <property type="entry name" value="P-loop containing nucleotide triphosphate hydrolases"/>
    <property type="match status" value="1"/>
</dbReference>
<comment type="function">
    <text evidence="11">Catalyzes the specific phosphorylation of the 3-hydroxyl group of shikimic acid using ATP as a cosubstrate.</text>
</comment>
<dbReference type="EMBL" id="CP025085">
    <property type="protein sequence ID" value="AUH00292.1"/>
    <property type="molecule type" value="Genomic_DNA"/>
</dbReference>
<evidence type="ECO:0000313" key="14">
    <source>
        <dbReference type="Proteomes" id="UP000017700"/>
    </source>
</evidence>
<dbReference type="GO" id="GO:0005524">
    <property type="term" value="F:ATP binding"/>
    <property type="evidence" value="ECO:0007669"/>
    <property type="project" value="UniProtKB-UniRule"/>
</dbReference>
<keyword evidence="8 11" id="KW-0460">Magnesium</keyword>